<organism evidence="2 3">
    <name type="scientific">Sporolactobacillus putidus</name>
    <dbReference type="NCBI Taxonomy" id="492735"/>
    <lineage>
        <taxon>Bacteria</taxon>
        <taxon>Bacillati</taxon>
        <taxon>Bacillota</taxon>
        <taxon>Bacilli</taxon>
        <taxon>Bacillales</taxon>
        <taxon>Sporolactobacillaceae</taxon>
        <taxon>Sporolactobacillus</taxon>
    </lineage>
</organism>
<evidence type="ECO:0008006" key="4">
    <source>
        <dbReference type="Google" id="ProtNLM"/>
    </source>
</evidence>
<dbReference type="AlphaFoldDB" id="A0A917W3U0"/>
<dbReference type="Proteomes" id="UP000654670">
    <property type="component" value="Unassembled WGS sequence"/>
</dbReference>
<name>A0A917W3U0_9BACL</name>
<evidence type="ECO:0000256" key="1">
    <source>
        <dbReference type="SAM" id="Phobius"/>
    </source>
</evidence>
<reference evidence="2" key="1">
    <citation type="journal article" date="2014" name="Int. J. Syst. Evol. Microbiol.">
        <title>Complete genome sequence of Corynebacterium casei LMG S-19264T (=DSM 44701T), isolated from a smear-ripened cheese.</title>
        <authorList>
            <consortium name="US DOE Joint Genome Institute (JGI-PGF)"/>
            <person name="Walter F."/>
            <person name="Albersmeier A."/>
            <person name="Kalinowski J."/>
            <person name="Ruckert C."/>
        </authorList>
    </citation>
    <scope>NUCLEOTIDE SEQUENCE</scope>
    <source>
        <strain evidence="2">JCM 15325</strain>
    </source>
</reference>
<accession>A0A917W3U0</accession>
<proteinExistence type="predicted"/>
<evidence type="ECO:0000313" key="3">
    <source>
        <dbReference type="Proteomes" id="UP000654670"/>
    </source>
</evidence>
<dbReference type="EMBL" id="BMOK01000020">
    <property type="protein sequence ID" value="GGL64837.1"/>
    <property type="molecule type" value="Genomic_DNA"/>
</dbReference>
<dbReference type="RefSeq" id="WP_188805026.1">
    <property type="nucleotide sequence ID" value="NZ_BMOK01000020.1"/>
</dbReference>
<keyword evidence="1" id="KW-1133">Transmembrane helix</keyword>
<keyword evidence="3" id="KW-1185">Reference proteome</keyword>
<evidence type="ECO:0000313" key="2">
    <source>
        <dbReference type="EMBL" id="GGL64837.1"/>
    </source>
</evidence>
<feature type="transmembrane region" description="Helical" evidence="1">
    <location>
        <begin position="51"/>
        <end position="84"/>
    </location>
</feature>
<comment type="caution">
    <text evidence="2">The sequence shown here is derived from an EMBL/GenBank/DDBJ whole genome shotgun (WGS) entry which is preliminary data.</text>
</comment>
<protein>
    <recommendedName>
        <fullName evidence="4">Flagellar basal body rod protein</fullName>
    </recommendedName>
</protein>
<gene>
    <name evidence="2" type="ORF">GCM10007968_31060</name>
</gene>
<sequence>MKKFGLFVLGIIAVFVFLAHIGSLIALMVSLAILYFAFRKFTRANSAGSKIFWALIGMIALFFSIGNVPAIIGIVALAAIYFVYKSWKKNKINEPEPDDPFDNFEKQWKEMM</sequence>
<feature type="transmembrane region" description="Helical" evidence="1">
    <location>
        <begin position="7"/>
        <end position="36"/>
    </location>
</feature>
<reference evidence="2" key="2">
    <citation type="submission" date="2020-09" db="EMBL/GenBank/DDBJ databases">
        <authorList>
            <person name="Sun Q."/>
            <person name="Ohkuma M."/>
        </authorList>
    </citation>
    <scope>NUCLEOTIDE SEQUENCE</scope>
    <source>
        <strain evidence="2">JCM 15325</strain>
    </source>
</reference>
<keyword evidence="1" id="KW-0472">Membrane</keyword>
<keyword evidence="1" id="KW-0812">Transmembrane</keyword>